<dbReference type="PANTHER" id="PTHR42901">
    <property type="entry name" value="ALCOHOL DEHYDROGENASE"/>
    <property type="match status" value="1"/>
</dbReference>
<comment type="caution">
    <text evidence="4">The sequence shown here is derived from an EMBL/GenBank/DDBJ whole genome shotgun (WGS) entry which is preliminary data.</text>
</comment>
<dbReference type="PRINTS" id="PR00081">
    <property type="entry name" value="GDHRDH"/>
</dbReference>
<name>A0A095BF37_9HYPH</name>
<dbReference type="Pfam" id="PF00106">
    <property type="entry name" value="adh_short"/>
    <property type="match status" value="1"/>
</dbReference>
<keyword evidence="2" id="KW-0560">Oxidoreductase</keyword>
<organism evidence="4 5">
    <name type="scientific">Candidatus Liberibacter solanacearum</name>
    <dbReference type="NCBI Taxonomy" id="556287"/>
    <lineage>
        <taxon>Bacteria</taxon>
        <taxon>Pseudomonadati</taxon>
        <taxon>Pseudomonadota</taxon>
        <taxon>Alphaproteobacteria</taxon>
        <taxon>Hyphomicrobiales</taxon>
        <taxon>Rhizobiaceae</taxon>
        <taxon>Liberibacter</taxon>
    </lineage>
</organism>
<dbReference type="GO" id="GO:0016491">
    <property type="term" value="F:oxidoreductase activity"/>
    <property type="evidence" value="ECO:0007669"/>
    <property type="project" value="UniProtKB-KW"/>
</dbReference>
<dbReference type="CDD" id="cd05233">
    <property type="entry name" value="SDR_c"/>
    <property type="match status" value="1"/>
</dbReference>
<dbReference type="PRINTS" id="PR00080">
    <property type="entry name" value="SDRFAMILY"/>
</dbReference>
<dbReference type="AlphaFoldDB" id="A0A095BF37"/>
<dbReference type="InterPro" id="IPR020904">
    <property type="entry name" value="Sc_DH/Rdtase_CS"/>
</dbReference>
<dbReference type="RefSeq" id="WP_034442338.1">
    <property type="nucleotide sequence ID" value="NZ_JMTK01000002.1"/>
</dbReference>
<reference evidence="4 5" key="1">
    <citation type="journal article" date="2015" name="Phytopathology">
        <title>Genomes of Candidatus Liberibacter solanacearum haplotype A from New Zealand and the USA suggest significant genome plasticity in the species.</title>
        <authorList>
            <person name="Thompson S.M."/>
            <person name="Johnson C.P."/>
            <person name="Lu A.Y."/>
            <person name="Frampton R.A."/>
            <person name="Sullivan K.L."/>
            <person name="Fiers M.W."/>
            <person name="Crowhurst R.N."/>
            <person name="Pitman A.R."/>
            <person name="Scott I."/>
            <person name="Gudmestad N.C."/>
            <person name="Smith G.R."/>
        </authorList>
    </citation>
    <scope>NUCLEOTIDE SEQUENCE [LARGE SCALE GENOMIC DNA]</scope>
    <source>
        <strain evidence="4 5">LsoNZ1</strain>
    </source>
</reference>
<evidence type="ECO:0000313" key="5">
    <source>
        <dbReference type="Proteomes" id="UP000033731"/>
    </source>
</evidence>
<accession>A0A095BF37</accession>
<protein>
    <submittedName>
        <fullName evidence="4">NAD/NADP dependent oxidoreductase</fullName>
    </submittedName>
</protein>
<proteinExistence type="inferred from homology"/>
<keyword evidence="5" id="KW-1185">Reference proteome</keyword>
<dbReference type="PROSITE" id="PS00061">
    <property type="entry name" value="ADH_SHORT"/>
    <property type="match status" value="1"/>
</dbReference>
<dbReference type="PANTHER" id="PTHR42901:SF1">
    <property type="entry name" value="ALCOHOL DEHYDROGENASE"/>
    <property type="match status" value="1"/>
</dbReference>
<dbReference type="Gene3D" id="3.40.50.720">
    <property type="entry name" value="NAD(P)-binding Rossmann-like Domain"/>
    <property type="match status" value="1"/>
</dbReference>
<dbReference type="SUPFAM" id="SSF51735">
    <property type="entry name" value="NAD(P)-binding Rossmann-fold domains"/>
    <property type="match status" value="1"/>
</dbReference>
<evidence type="ECO:0000256" key="1">
    <source>
        <dbReference type="ARBA" id="ARBA00006484"/>
    </source>
</evidence>
<sequence>MINCQSKKKYDSINLKNRIALVTGSSRGIGYYTALELAKAGAHVIACARNVSQLEELKNTLQKTKKSIDIMSFDLRDNKALELTKTYIAKRWGKLDILVANAGILGPITPIWQIREKKFEDVMSLNVSANLNLMRTFDPWLKKSHYGRAIILSSGAAHKCRPFWGAYSTSKAAVEALARTWAKETSNTNLRIINIDPGPTRTSMRAQAMPREDPNTIPHPQKIAKIISLLCSAQTVETGKLFSVSKERFVEYSLPE</sequence>
<dbReference type="InterPro" id="IPR002347">
    <property type="entry name" value="SDR_fam"/>
</dbReference>
<dbReference type="InterPro" id="IPR036291">
    <property type="entry name" value="NAD(P)-bd_dom_sf"/>
</dbReference>
<evidence type="ECO:0000313" key="4">
    <source>
        <dbReference type="EMBL" id="KJZ82367.1"/>
    </source>
</evidence>
<comment type="similarity">
    <text evidence="1 3">Belongs to the short-chain dehydrogenases/reductases (SDR) family.</text>
</comment>
<evidence type="ECO:0000256" key="2">
    <source>
        <dbReference type="ARBA" id="ARBA00023002"/>
    </source>
</evidence>
<dbReference type="PATRIC" id="fig|556287.8.peg.1130"/>
<dbReference type="Proteomes" id="UP000033731">
    <property type="component" value="Unassembled WGS sequence"/>
</dbReference>
<dbReference type="EMBL" id="JMTK01000002">
    <property type="protein sequence ID" value="KJZ82367.1"/>
    <property type="molecule type" value="Genomic_DNA"/>
</dbReference>
<gene>
    <name evidence="4" type="ORF">DJ66_1117</name>
</gene>
<evidence type="ECO:0000256" key="3">
    <source>
        <dbReference type="RuleBase" id="RU000363"/>
    </source>
</evidence>